<keyword evidence="5" id="KW-1185">Reference proteome</keyword>
<dbReference type="InterPro" id="IPR036291">
    <property type="entry name" value="NAD(P)-bd_dom_sf"/>
</dbReference>
<proteinExistence type="inferred from homology"/>
<dbReference type="PRINTS" id="PR00081">
    <property type="entry name" value="GDHRDH"/>
</dbReference>
<name>A0ABQ8FSL7_9PEZI</name>
<evidence type="ECO:0000313" key="5">
    <source>
        <dbReference type="Proteomes" id="UP000774617"/>
    </source>
</evidence>
<protein>
    <submittedName>
        <fullName evidence="4">Short-chain dehydrogenase</fullName>
    </submittedName>
</protein>
<evidence type="ECO:0000256" key="1">
    <source>
        <dbReference type="ARBA" id="ARBA00006484"/>
    </source>
</evidence>
<comment type="similarity">
    <text evidence="1">Belongs to the short-chain dehydrogenases/reductases (SDR) family.</text>
</comment>
<dbReference type="InterPro" id="IPR020904">
    <property type="entry name" value="Sc_DH/Rdtase_CS"/>
</dbReference>
<dbReference type="PANTHER" id="PTHR48107:SF7">
    <property type="entry name" value="RE15974P"/>
    <property type="match status" value="1"/>
</dbReference>
<reference evidence="4 5" key="1">
    <citation type="journal article" date="2021" name="Nat. Commun.">
        <title>Genetic determinants of endophytism in the Arabidopsis root mycobiome.</title>
        <authorList>
            <person name="Mesny F."/>
            <person name="Miyauchi S."/>
            <person name="Thiergart T."/>
            <person name="Pickel B."/>
            <person name="Atanasova L."/>
            <person name="Karlsson M."/>
            <person name="Huettel B."/>
            <person name="Barry K.W."/>
            <person name="Haridas S."/>
            <person name="Chen C."/>
            <person name="Bauer D."/>
            <person name="Andreopoulos W."/>
            <person name="Pangilinan J."/>
            <person name="LaButti K."/>
            <person name="Riley R."/>
            <person name="Lipzen A."/>
            <person name="Clum A."/>
            <person name="Drula E."/>
            <person name="Henrissat B."/>
            <person name="Kohler A."/>
            <person name="Grigoriev I.V."/>
            <person name="Martin F.M."/>
            <person name="Hacquard S."/>
        </authorList>
    </citation>
    <scope>NUCLEOTIDE SEQUENCE [LARGE SCALE GENOMIC DNA]</scope>
    <source>
        <strain evidence="4 5">MPI-SDFR-AT-0080</strain>
    </source>
</reference>
<dbReference type="Pfam" id="PF13561">
    <property type="entry name" value="adh_short_C2"/>
    <property type="match status" value="1"/>
</dbReference>
<evidence type="ECO:0000256" key="3">
    <source>
        <dbReference type="ARBA" id="ARBA00023002"/>
    </source>
</evidence>
<keyword evidence="3" id="KW-0560">Oxidoreductase</keyword>
<evidence type="ECO:0000313" key="4">
    <source>
        <dbReference type="EMBL" id="KAH7009156.1"/>
    </source>
</evidence>
<dbReference type="CDD" id="cd05233">
    <property type="entry name" value="SDR_c"/>
    <property type="match status" value="1"/>
</dbReference>
<sequence length="286" mass="30274">MSTSGDTNKAAPLQLLDQDLAGKNAVVTGSTRGIGRAITLHLAARGASVLGTCSSPESLRHFDEMNESIRSLYRSSPHSAPKIVGITGNLLSADAPERIAGAVEREFHGKLHILINNASCLETRPIGQLDADYVQRLLLGNIQTLILTVDVLFRNEFFQPNSRIVNISSESTRGHLPNHAFGVYASTKSAMESLTRTWADVFGKHPSMPGTTVNSLLVGATATDAFRQVNGENEAWANYVVSQLSVGTRLGTPEDVAKVAGLLVSDNAGWITGSVVAANGGSGKVL</sequence>
<dbReference type="PANTHER" id="PTHR48107">
    <property type="entry name" value="NADPH-DEPENDENT ALDEHYDE REDUCTASE-LIKE PROTEIN, CHLOROPLASTIC-RELATED"/>
    <property type="match status" value="1"/>
</dbReference>
<gene>
    <name evidence="4" type="ORF">B0J12DRAFT_752274</name>
</gene>
<accession>A0ABQ8FSL7</accession>
<organism evidence="4 5">
    <name type="scientific">Macrophomina phaseolina</name>
    <dbReference type="NCBI Taxonomy" id="35725"/>
    <lineage>
        <taxon>Eukaryota</taxon>
        <taxon>Fungi</taxon>
        <taxon>Dikarya</taxon>
        <taxon>Ascomycota</taxon>
        <taxon>Pezizomycotina</taxon>
        <taxon>Dothideomycetes</taxon>
        <taxon>Dothideomycetes incertae sedis</taxon>
        <taxon>Botryosphaeriales</taxon>
        <taxon>Botryosphaeriaceae</taxon>
        <taxon>Macrophomina</taxon>
    </lineage>
</organism>
<dbReference type="InterPro" id="IPR002347">
    <property type="entry name" value="SDR_fam"/>
</dbReference>
<keyword evidence="2" id="KW-0521">NADP</keyword>
<comment type="caution">
    <text evidence="4">The sequence shown here is derived from an EMBL/GenBank/DDBJ whole genome shotgun (WGS) entry which is preliminary data.</text>
</comment>
<dbReference type="EMBL" id="JAGTJR010000117">
    <property type="protein sequence ID" value="KAH7009156.1"/>
    <property type="molecule type" value="Genomic_DNA"/>
</dbReference>
<dbReference type="SUPFAM" id="SSF51735">
    <property type="entry name" value="NAD(P)-binding Rossmann-fold domains"/>
    <property type="match status" value="1"/>
</dbReference>
<dbReference type="PROSITE" id="PS00061">
    <property type="entry name" value="ADH_SHORT"/>
    <property type="match status" value="1"/>
</dbReference>
<evidence type="ECO:0000256" key="2">
    <source>
        <dbReference type="ARBA" id="ARBA00022857"/>
    </source>
</evidence>
<dbReference type="PRINTS" id="PR00080">
    <property type="entry name" value="SDRFAMILY"/>
</dbReference>
<dbReference type="Gene3D" id="3.40.50.720">
    <property type="entry name" value="NAD(P)-binding Rossmann-like Domain"/>
    <property type="match status" value="1"/>
</dbReference>
<dbReference type="Proteomes" id="UP000774617">
    <property type="component" value="Unassembled WGS sequence"/>
</dbReference>